<dbReference type="OrthoDB" id="29755at2759"/>
<dbReference type="PANTHER" id="PTHR12040:SF0">
    <property type="entry name" value="HISTONE CHAPERONE ASF1"/>
    <property type="match status" value="1"/>
</dbReference>
<organism evidence="8 9">
    <name type="scientific">Raphidocelis subcapitata</name>
    <dbReference type="NCBI Taxonomy" id="307507"/>
    <lineage>
        <taxon>Eukaryota</taxon>
        <taxon>Viridiplantae</taxon>
        <taxon>Chlorophyta</taxon>
        <taxon>core chlorophytes</taxon>
        <taxon>Chlorophyceae</taxon>
        <taxon>CS clade</taxon>
        <taxon>Sphaeropleales</taxon>
        <taxon>Selenastraceae</taxon>
        <taxon>Raphidocelis</taxon>
    </lineage>
</organism>
<gene>
    <name evidence="8" type="ORF">Rsub_02413</name>
</gene>
<keyword evidence="4" id="KW-0804">Transcription</keyword>
<feature type="compositionally biased region" description="Basic and acidic residues" evidence="7">
    <location>
        <begin position="145"/>
        <end position="154"/>
    </location>
</feature>
<dbReference type="InParanoid" id="A0A2V0NZG0"/>
<keyword evidence="3" id="KW-0805">Transcription regulation</keyword>
<comment type="similarity">
    <text evidence="2">Belongs to the ASF1 family.</text>
</comment>
<evidence type="ECO:0000256" key="1">
    <source>
        <dbReference type="ARBA" id="ARBA00004123"/>
    </source>
</evidence>
<keyword evidence="9" id="KW-1185">Reference proteome</keyword>
<dbReference type="InterPro" id="IPR006818">
    <property type="entry name" value="ASF1-like"/>
</dbReference>
<evidence type="ECO:0000256" key="7">
    <source>
        <dbReference type="SAM" id="MobiDB-lite"/>
    </source>
</evidence>
<dbReference type="GO" id="GO:0006335">
    <property type="term" value="P:DNA replication-dependent chromatin assembly"/>
    <property type="evidence" value="ECO:0007669"/>
    <property type="project" value="TreeGrafter"/>
</dbReference>
<feature type="region of interest" description="Disordered" evidence="7">
    <location>
        <begin position="145"/>
        <end position="201"/>
    </location>
</feature>
<dbReference type="GO" id="GO:0000785">
    <property type="term" value="C:chromatin"/>
    <property type="evidence" value="ECO:0007669"/>
    <property type="project" value="TreeGrafter"/>
</dbReference>
<dbReference type="SUPFAM" id="SSF101546">
    <property type="entry name" value="ASF1-like"/>
    <property type="match status" value="1"/>
</dbReference>
<dbReference type="InterPro" id="IPR036747">
    <property type="entry name" value="ASF1-like_sf"/>
</dbReference>
<dbReference type="AlphaFoldDB" id="A0A2V0NZG0"/>
<keyword evidence="5" id="KW-0143">Chaperone</keyword>
<dbReference type="Proteomes" id="UP000247498">
    <property type="component" value="Unassembled WGS sequence"/>
</dbReference>
<evidence type="ECO:0000256" key="3">
    <source>
        <dbReference type="ARBA" id="ARBA00023015"/>
    </source>
</evidence>
<sequence>MAEVSIMSVDVKNNPAPFRDDIELEVQYECLTALKDDLEWKVIYVGSAEADNYDQTLDTAFVGPVQPGSYKFTMKAPAPDPSKIPQGDVVGVTALLLTCSYQDKEFVRVGYYVNNEYAEADMVENPPDKPAIDKLQRNIMSDHPRVTKFPHDFDNPPAAPPPPVEGAEAEGDEDDDIMAMEDDGQDDESEDEDDGEAGMDD</sequence>
<evidence type="ECO:0000256" key="4">
    <source>
        <dbReference type="ARBA" id="ARBA00023163"/>
    </source>
</evidence>
<comment type="caution">
    <text evidence="8">The sequence shown here is derived from an EMBL/GenBank/DDBJ whole genome shotgun (WGS) entry which is preliminary data.</text>
</comment>
<evidence type="ECO:0000256" key="2">
    <source>
        <dbReference type="ARBA" id="ARBA00006051"/>
    </source>
</evidence>
<dbReference type="GO" id="GO:0005634">
    <property type="term" value="C:nucleus"/>
    <property type="evidence" value="ECO:0007669"/>
    <property type="project" value="UniProtKB-SubCell"/>
</dbReference>
<protein>
    <submittedName>
        <fullName evidence="8">Histone chaperone ASF1A-like protein</fullName>
    </submittedName>
</protein>
<dbReference type="GO" id="GO:0042393">
    <property type="term" value="F:histone binding"/>
    <property type="evidence" value="ECO:0007669"/>
    <property type="project" value="TreeGrafter"/>
</dbReference>
<name>A0A2V0NZG0_9CHLO</name>
<dbReference type="Pfam" id="PF04729">
    <property type="entry name" value="ASF1_hist_chap"/>
    <property type="match status" value="1"/>
</dbReference>
<evidence type="ECO:0000256" key="5">
    <source>
        <dbReference type="ARBA" id="ARBA00023186"/>
    </source>
</evidence>
<evidence type="ECO:0000313" key="8">
    <source>
        <dbReference type="EMBL" id="GBF90307.1"/>
    </source>
</evidence>
<dbReference type="Gene3D" id="2.60.40.1490">
    <property type="entry name" value="Histone chaperone ASF1-like"/>
    <property type="match status" value="1"/>
</dbReference>
<evidence type="ECO:0000313" key="9">
    <source>
        <dbReference type="Proteomes" id="UP000247498"/>
    </source>
</evidence>
<dbReference type="STRING" id="307507.A0A2V0NZG0"/>
<accession>A0A2V0NZG0</accession>
<keyword evidence="6" id="KW-0539">Nucleus</keyword>
<comment type="subcellular location">
    <subcellularLocation>
        <location evidence="1">Nucleus</location>
    </subcellularLocation>
</comment>
<dbReference type="PANTHER" id="PTHR12040">
    <property type="entry name" value="ANTI-SILENCING PROTEIN 1"/>
    <property type="match status" value="1"/>
</dbReference>
<dbReference type="EMBL" id="BDRX01000016">
    <property type="protein sequence ID" value="GBF90307.1"/>
    <property type="molecule type" value="Genomic_DNA"/>
</dbReference>
<proteinExistence type="inferred from homology"/>
<evidence type="ECO:0000256" key="6">
    <source>
        <dbReference type="ARBA" id="ARBA00023242"/>
    </source>
</evidence>
<reference evidence="8 9" key="1">
    <citation type="journal article" date="2018" name="Sci. Rep.">
        <title>Raphidocelis subcapitata (=Pseudokirchneriella subcapitata) provides an insight into genome evolution and environmental adaptations in the Sphaeropleales.</title>
        <authorList>
            <person name="Suzuki S."/>
            <person name="Yamaguchi H."/>
            <person name="Nakajima N."/>
            <person name="Kawachi M."/>
        </authorList>
    </citation>
    <scope>NUCLEOTIDE SEQUENCE [LARGE SCALE GENOMIC DNA]</scope>
    <source>
        <strain evidence="8 9">NIES-35</strain>
    </source>
</reference>
<feature type="compositionally biased region" description="Acidic residues" evidence="7">
    <location>
        <begin position="167"/>
        <end position="201"/>
    </location>
</feature>
<dbReference type="FunCoup" id="A0A2V0NZG0">
    <property type="interactions" value="1810"/>
</dbReference>